<sequence>PKFSAVTNPQNYYTNNLVENEQVDNIRSNLNLNQHEHIFTQTSGVLNRGKDFEKNV</sequence>
<reference evidence="1" key="1">
    <citation type="submission" date="2021-02" db="EMBL/GenBank/DDBJ databases">
        <authorList>
            <person name="Nowell W R."/>
        </authorList>
    </citation>
    <scope>NUCLEOTIDE SEQUENCE</scope>
    <source>
        <strain evidence="1">Ploen Becks lab</strain>
    </source>
</reference>
<proteinExistence type="predicted"/>
<dbReference type="Proteomes" id="UP000663879">
    <property type="component" value="Unassembled WGS sequence"/>
</dbReference>
<accession>A0A814T848</accession>
<feature type="non-terminal residue" evidence="1">
    <location>
        <position position="1"/>
    </location>
</feature>
<dbReference type="EMBL" id="CAJNOC010013299">
    <property type="protein sequence ID" value="CAF1157963.1"/>
    <property type="molecule type" value="Genomic_DNA"/>
</dbReference>
<protein>
    <submittedName>
        <fullName evidence="1">Uncharacterized protein</fullName>
    </submittedName>
</protein>
<gene>
    <name evidence="1" type="ORF">OXX778_LOCUS23517</name>
</gene>
<organism evidence="1 2">
    <name type="scientific">Brachionus calyciflorus</name>
    <dbReference type="NCBI Taxonomy" id="104777"/>
    <lineage>
        <taxon>Eukaryota</taxon>
        <taxon>Metazoa</taxon>
        <taxon>Spiralia</taxon>
        <taxon>Gnathifera</taxon>
        <taxon>Rotifera</taxon>
        <taxon>Eurotatoria</taxon>
        <taxon>Monogononta</taxon>
        <taxon>Pseudotrocha</taxon>
        <taxon>Ploima</taxon>
        <taxon>Brachionidae</taxon>
        <taxon>Brachionus</taxon>
    </lineage>
</organism>
<name>A0A814T848_9BILA</name>
<comment type="caution">
    <text evidence="1">The sequence shown here is derived from an EMBL/GenBank/DDBJ whole genome shotgun (WGS) entry which is preliminary data.</text>
</comment>
<evidence type="ECO:0000313" key="2">
    <source>
        <dbReference type="Proteomes" id="UP000663879"/>
    </source>
</evidence>
<keyword evidence="2" id="KW-1185">Reference proteome</keyword>
<evidence type="ECO:0000313" key="1">
    <source>
        <dbReference type="EMBL" id="CAF1157963.1"/>
    </source>
</evidence>
<dbReference type="AlphaFoldDB" id="A0A814T848"/>